<evidence type="ECO:0000256" key="1">
    <source>
        <dbReference type="SAM" id="Phobius"/>
    </source>
</evidence>
<keyword evidence="1" id="KW-0812">Transmembrane</keyword>
<name>A0ABQ6MB40_9STRA</name>
<feature type="transmembrane region" description="Helical" evidence="1">
    <location>
        <begin position="25"/>
        <end position="45"/>
    </location>
</feature>
<organism evidence="2 3">
    <name type="scientific">Tetraparma gracilis</name>
    <dbReference type="NCBI Taxonomy" id="2962635"/>
    <lineage>
        <taxon>Eukaryota</taxon>
        <taxon>Sar</taxon>
        <taxon>Stramenopiles</taxon>
        <taxon>Ochrophyta</taxon>
        <taxon>Bolidophyceae</taxon>
        <taxon>Parmales</taxon>
        <taxon>Triparmaceae</taxon>
        <taxon>Tetraparma</taxon>
    </lineage>
</organism>
<feature type="transmembrane region" description="Helical" evidence="1">
    <location>
        <begin position="57"/>
        <end position="80"/>
    </location>
</feature>
<reference evidence="2 3" key="1">
    <citation type="journal article" date="2023" name="Commun. Biol.">
        <title>Genome analysis of Parmales, the sister group of diatoms, reveals the evolutionary specialization of diatoms from phago-mixotrophs to photoautotrophs.</title>
        <authorList>
            <person name="Ban H."/>
            <person name="Sato S."/>
            <person name="Yoshikawa S."/>
            <person name="Yamada K."/>
            <person name="Nakamura Y."/>
            <person name="Ichinomiya M."/>
            <person name="Sato N."/>
            <person name="Blanc-Mathieu R."/>
            <person name="Endo H."/>
            <person name="Kuwata A."/>
            <person name="Ogata H."/>
        </authorList>
    </citation>
    <scope>NUCLEOTIDE SEQUENCE [LARGE SCALE GENOMIC DNA]</scope>
</reference>
<sequence length="241" mass="24842">MPGLWEEMEAFENQAGPSISSACFLGQYAFGLVASVIFGWAGTLFSSHSHTAHSSHWCASDLLTALGAAVGVFASSSGGGDPCQVASGGGPYGFLAIFMSTLSAVTISKVLSGETQSIIPEAALAAGFGVIVAGFCAAAGVAIEAWRRDARGDVVDLEASSSLVSLRQGSSGGGGEQKPIAKQVENARRRHATQNRADWQTVVSDAIQSELSNPEILPRAGGVVAVSLGLHIYFSFGEYDI</sequence>
<accession>A0ABQ6MB40</accession>
<proteinExistence type="predicted"/>
<evidence type="ECO:0000313" key="2">
    <source>
        <dbReference type="EMBL" id="GMI23043.1"/>
    </source>
</evidence>
<dbReference type="EMBL" id="BRYB01002636">
    <property type="protein sequence ID" value="GMI23043.1"/>
    <property type="molecule type" value="Genomic_DNA"/>
</dbReference>
<evidence type="ECO:0000313" key="3">
    <source>
        <dbReference type="Proteomes" id="UP001165060"/>
    </source>
</evidence>
<keyword evidence="3" id="KW-1185">Reference proteome</keyword>
<protein>
    <submittedName>
        <fullName evidence="2">Uncharacterized protein</fullName>
    </submittedName>
</protein>
<keyword evidence="1" id="KW-1133">Transmembrane helix</keyword>
<dbReference type="Proteomes" id="UP001165060">
    <property type="component" value="Unassembled WGS sequence"/>
</dbReference>
<gene>
    <name evidence="2" type="ORF">TeGR_g11082</name>
</gene>
<comment type="caution">
    <text evidence="2">The sequence shown here is derived from an EMBL/GenBank/DDBJ whole genome shotgun (WGS) entry which is preliminary data.</text>
</comment>
<feature type="transmembrane region" description="Helical" evidence="1">
    <location>
        <begin position="92"/>
        <end position="111"/>
    </location>
</feature>
<feature type="transmembrane region" description="Helical" evidence="1">
    <location>
        <begin position="123"/>
        <end position="143"/>
    </location>
</feature>
<keyword evidence="1" id="KW-0472">Membrane</keyword>